<dbReference type="NCBIfam" id="TIGR00236">
    <property type="entry name" value="wecB"/>
    <property type="match status" value="1"/>
</dbReference>
<dbReference type="Proteomes" id="UP000622860">
    <property type="component" value="Unassembled WGS sequence"/>
</dbReference>
<dbReference type="AlphaFoldDB" id="A0A917M3P2"/>
<dbReference type="InterPro" id="IPR003331">
    <property type="entry name" value="UDP_GlcNAc_Epimerase_2_dom"/>
</dbReference>
<reference evidence="3" key="1">
    <citation type="journal article" date="2014" name="Int. J. Syst. Evol. Microbiol.">
        <title>Complete genome sequence of Corynebacterium casei LMG S-19264T (=DSM 44701T), isolated from a smear-ripened cheese.</title>
        <authorList>
            <consortium name="US DOE Joint Genome Institute (JGI-PGF)"/>
            <person name="Walter F."/>
            <person name="Albersmeier A."/>
            <person name="Kalinowski J."/>
            <person name="Ruckert C."/>
        </authorList>
    </citation>
    <scope>NUCLEOTIDE SEQUENCE</scope>
    <source>
        <strain evidence="3">CGMCC 1.12754</strain>
    </source>
</reference>
<comment type="similarity">
    <text evidence="1">Belongs to the UDP-N-acetylglucosamine 2-epimerase family.</text>
</comment>
<comment type="caution">
    <text evidence="3">The sequence shown here is derived from an EMBL/GenBank/DDBJ whole genome shotgun (WGS) entry which is preliminary data.</text>
</comment>
<reference evidence="3" key="2">
    <citation type="submission" date="2020-09" db="EMBL/GenBank/DDBJ databases">
        <authorList>
            <person name="Sun Q."/>
            <person name="Zhou Y."/>
        </authorList>
    </citation>
    <scope>NUCLEOTIDE SEQUENCE</scope>
    <source>
        <strain evidence="3">CGMCC 1.12754</strain>
    </source>
</reference>
<dbReference type="SUPFAM" id="SSF53756">
    <property type="entry name" value="UDP-Glycosyltransferase/glycogen phosphorylase"/>
    <property type="match status" value="1"/>
</dbReference>
<evidence type="ECO:0000313" key="4">
    <source>
        <dbReference type="Proteomes" id="UP000622860"/>
    </source>
</evidence>
<organism evidence="3 4">
    <name type="scientific">Virgibacillus oceani</name>
    <dbReference type="NCBI Taxonomy" id="1479511"/>
    <lineage>
        <taxon>Bacteria</taxon>
        <taxon>Bacillati</taxon>
        <taxon>Bacillota</taxon>
        <taxon>Bacilli</taxon>
        <taxon>Bacillales</taxon>
        <taxon>Bacillaceae</taxon>
        <taxon>Virgibacillus</taxon>
    </lineage>
</organism>
<gene>
    <name evidence="3" type="ORF">GCM10011398_20470</name>
</gene>
<accession>A0A917M3P2</accession>
<dbReference type="PANTHER" id="PTHR43174:SF1">
    <property type="entry name" value="UDP-N-ACETYLGLUCOSAMINE 2-EPIMERASE"/>
    <property type="match status" value="1"/>
</dbReference>
<name>A0A917M3P2_9BACI</name>
<dbReference type="EMBL" id="BMFR01000007">
    <property type="protein sequence ID" value="GGG75531.1"/>
    <property type="molecule type" value="Genomic_DNA"/>
</dbReference>
<feature type="domain" description="UDP-N-acetylglucosamine 2-epimerase" evidence="2">
    <location>
        <begin position="23"/>
        <end position="353"/>
    </location>
</feature>
<proteinExistence type="inferred from homology"/>
<dbReference type="Gene3D" id="3.40.50.2000">
    <property type="entry name" value="Glycogen Phosphorylase B"/>
    <property type="match status" value="2"/>
</dbReference>
<dbReference type="RefSeq" id="WP_188455301.1">
    <property type="nucleotide sequence ID" value="NZ_BMFR01000007.1"/>
</dbReference>
<dbReference type="CDD" id="cd03786">
    <property type="entry name" value="GTB_UDP-GlcNAc_2-Epimerase"/>
    <property type="match status" value="1"/>
</dbReference>
<evidence type="ECO:0000256" key="1">
    <source>
        <dbReference type="RuleBase" id="RU003513"/>
    </source>
</evidence>
<dbReference type="Pfam" id="PF02350">
    <property type="entry name" value="Epimerase_2"/>
    <property type="match status" value="1"/>
</dbReference>
<keyword evidence="4" id="KW-1185">Reference proteome</keyword>
<protein>
    <submittedName>
        <fullName evidence="3">UDP-N-acetyl glucosamine 2-epimerase</fullName>
    </submittedName>
</protein>
<keyword evidence="1" id="KW-0413">Isomerase</keyword>
<evidence type="ECO:0000259" key="2">
    <source>
        <dbReference type="Pfam" id="PF02350"/>
    </source>
</evidence>
<evidence type="ECO:0000313" key="3">
    <source>
        <dbReference type="EMBL" id="GGG75531.1"/>
    </source>
</evidence>
<dbReference type="GO" id="GO:0016853">
    <property type="term" value="F:isomerase activity"/>
    <property type="evidence" value="ECO:0007669"/>
    <property type="project" value="UniProtKB-KW"/>
</dbReference>
<dbReference type="PANTHER" id="PTHR43174">
    <property type="entry name" value="UDP-N-ACETYLGLUCOSAMINE 2-EPIMERASE"/>
    <property type="match status" value="1"/>
</dbReference>
<sequence>MKILTVLGARPQFIKASMISKILKRTKHVSEVIVHTGQHYDDNMSTVFFEQLKLPKPDFYLGIGSGSHGEQTGKMLAALEKVMISVKPDIVLVYGDTNSTLAGSLSAAKLHIPIAHVESGLRSFNKDMPEEINRIMTDHLSNWLFCPSQAAVENLKTEGIAENVYLTGDIMYDSVLYFRSQAAQQSTILQKLSLSKKSYTLATIHRAENTDEPERLQSILTALRKVKSDILLPLHPRTKSKIDQFKLTDLLSSSNIKLVEPLNYLDMLAVTSQAKLILTDSGGLQKEAYMFHIPCITLRDETEWIETVKTGWNKVIGSNTQEILDAIKNVTKPKESPLIFGDGNAGEKIVDTLVNDFM</sequence>
<dbReference type="InterPro" id="IPR029767">
    <property type="entry name" value="WecB-like"/>
</dbReference>